<dbReference type="Proteomes" id="UP001295740">
    <property type="component" value="Unassembled WGS sequence"/>
</dbReference>
<organism evidence="1 2">
    <name type="scientific">Anthostomella pinea</name>
    <dbReference type="NCBI Taxonomy" id="933095"/>
    <lineage>
        <taxon>Eukaryota</taxon>
        <taxon>Fungi</taxon>
        <taxon>Dikarya</taxon>
        <taxon>Ascomycota</taxon>
        <taxon>Pezizomycotina</taxon>
        <taxon>Sordariomycetes</taxon>
        <taxon>Xylariomycetidae</taxon>
        <taxon>Xylariales</taxon>
        <taxon>Xylariaceae</taxon>
        <taxon>Anthostomella</taxon>
    </lineage>
</organism>
<proteinExistence type="predicted"/>
<gene>
    <name evidence="1" type="ORF">KHLLAP_LOCUS13482</name>
</gene>
<evidence type="ECO:0000313" key="2">
    <source>
        <dbReference type="Proteomes" id="UP001295740"/>
    </source>
</evidence>
<accession>A0AAI8VXQ3</accession>
<dbReference type="AlphaFoldDB" id="A0AAI8VXQ3"/>
<comment type="caution">
    <text evidence="1">The sequence shown here is derived from an EMBL/GenBank/DDBJ whole genome shotgun (WGS) entry which is preliminary data.</text>
</comment>
<keyword evidence="2" id="KW-1185">Reference proteome</keyword>
<dbReference type="EMBL" id="CAUWAG010000020">
    <property type="protein sequence ID" value="CAJ2513014.1"/>
    <property type="molecule type" value="Genomic_DNA"/>
</dbReference>
<evidence type="ECO:0000313" key="1">
    <source>
        <dbReference type="EMBL" id="CAJ2513014.1"/>
    </source>
</evidence>
<protein>
    <submittedName>
        <fullName evidence="1">Uu.00g011330.m01.CDS01</fullName>
    </submittedName>
</protein>
<reference evidence="1" key="1">
    <citation type="submission" date="2023-10" db="EMBL/GenBank/DDBJ databases">
        <authorList>
            <person name="Hackl T."/>
        </authorList>
    </citation>
    <scope>NUCLEOTIDE SEQUENCE</scope>
</reference>
<sequence>MAAFAATASASALPDVPGLPIAARYSAPKVNEYVNDNCTDDSGGNAPQYPHRPPLQACVEISSDEDTKGVWVSKGSTPATGGKGAAYSEHGCNGNSFDILSLNDQCVKTQVKRFDGFDSIKSIKYT</sequence>
<name>A0AAI8VXQ3_9PEZI</name>